<dbReference type="AlphaFoldDB" id="A0A0R1L3Q7"/>
<feature type="active site" description="Proton donor/acceptor" evidence="4 5">
    <location>
        <position position="115"/>
    </location>
</feature>
<evidence type="ECO:0000256" key="8">
    <source>
        <dbReference type="RuleBase" id="RU004512"/>
    </source>
</evidence>
<evidence type="ECO:0000256" key="7">
    <source>
        <dbReference type="PIRSR" id="PIRSR613078-3"/>
    </source>
</evidence>
<dbReference type="SUPFAM" id="SSF53254">
    <property type="entry name" value="Phosphoglycerate mutase-like"/>
    <property type="match status" value="1"/>
</dbReference>
<keyword evidence="3 4" id="KW-0413">Isomerase</keyword>
<gene>
    <name evidence="4" type="primary">gpmA</name>
    <name evidence="9" type="ORF">FD17_GL000337</name>
</gene>
<dbReference type="EMBL" id="AZEA01000001">
    <property type="protein sequence ID" value="KRK90096.1"/>
    <property type="molecule type" value="Genomic_DNA"/>
</dbReference>
<feature type="site" description="Transition state stabilizer" evidence="4 7">
    <location>
        <position position="204"/>
    </location>
</feature>
<comment type="similarity">
    <text evidence="1 4">Belongs to the phosphoglycerate mutase family. BPG-dependent PGAM subfamily.</text>
</comment>
<dbReference type="GO" id="GO:0004619">
    <property type="term" value="F:phosphoglycerate mutase activity"/>
    <property type="evidence" value="ECO:0007669"/>
    <property type="project" value="UniProtKB-UniRule"/>
</dbReference>
<keyword evidence="10" id="KW-1185">Reference proteome</keyword>
<reference evidence="9 10" key="1">
    <citation type="journal article" date="2015" name="Genome Announc.">
        <title>Expanding the biotechnology potential of lactobacilli through comparative genomics of 213 strains and associated genera.</title>
        <authorList>
            <person name="Sun Z."/>
            <person name="Harris H.M."/>
            <person name="McCann A."/>
            <person name="Guo C."/>
            <person name="Argimon S."/>
            <person name="Zhang W."/>
            <person name="Yang X."/>
            <person name="Jeffery I.B."/>
            <person name="Cooney J.C."/>
            <person name="Kagawa T.F."/>
            <person name="Liu W."/>
            <person name="Song Y."/>
            <person name="Salvetti E."/>
            <person name="Wrobel A."/>
            <person name="Rasinkangas P."/>
            <person name="Parkhill J."/>
            <person name="Rea M.C."/>
            <person name="O'Sullivan O."/>
            <person name="Ritari J."/>
            <person name="Douillard F.P."/>
            <person name="Paul Ross R."/>
            <person name="Yang R."/>
            <person name="Briner A.E."/>
            <person name="Felis G.E."/>
            <person name="de Vos W.M."/>
            <person name="Barrangou R."/>
            <person name="Klaenhammer T.R."/>
            <person name="Caufield P.W."/>
            <person name="Cui Y."/>
            <person name="Zhang H."/>
            <person name="O'Toole P.W."/>
        </authorList>
    </citation>
    <scope>NUCLEOTIDE SEQUENCE [LARGE SCALE GENOMIC DNA]</scope>
    <source>
        <strain evidence="9 10">DSM 19904</strain>
    </source>
</reference>
<evidence type="ECO:0000256" key="4">
    <source>
        <dbReference type="HAMAP-Rule" id="MF_01039"/>
    </source>
</evidence>
<keyword evidence="2 4" id="KW-0324">Glycolysis</keyword>
<evidence type="ECO:0000313" key="10">
    <source>
        <dbReference type="Proteomes" id="UP000051581"/>
    </source>
</evidence>
<accession>A0A0R1L3Q7</accession>
<dbReference type="InterPro" id="IPR005952">
    <property type="entry name" value="Phosphogly_mut1"/>
</dbReference>
<feature type="binding site" evidence="4 6">
    <location>
        <begin position="49"/>
        <end position="50"/>
    </location>
    <ligand>
        <name>substrate</name>
    </ligand>
</feature>
<dbReference type="SMART" id="SM00855">
    <property type="entry name" value="PGAM"/>
    <property type="match status" value="1"/>
</dbReference>
<comment type="catalytic activity">
    <reaction evidence="4 8">
        <text>(2R)-2-phosphoglycerate = (2R)-3-phosphoglycerate</text>
        <dbReference type="Rhea" id="RHEA:15901"/>
        <dbReference type="ChEBI" id="CHEBI:58272"/>
        <dbReference type="ChEBI" id="CHEBI:58289"/>
        <dbReference type="EC" id="5.4.2.11"/>
    </reaction>
</comment>
<feature type="binding site" evidence="4 6">
    <location>
        <begin position="115"/>
        <end position="118"/>
    </location>
    <ligand>
        <name>substrate</name>
    </ligand>
</feature>
<proteinExistence type="inferred from homology"/>
<protein>
    <recommendedName>
        <fullName evidence="4 8">2,3-bisphosphoglycerate-dependent phosphoglycerate mutase</fullName>
        <shortName evidence="4">BPG-dependent PGAM</shortName>
        <shortName evidence="4">PGAM</shortName>
        <shortName evidence="4">Phosphoglyceromutase</shortName>
        <shortName evidence="4">dPGM</shortName>
        <ecNumber evidence="4 8">5.4.2.11</ecNumber>
    </recommendedName>
</protein>
<dbReference type="HAMAP" id="MF_01039">
    <property type="entry name" value="PGAM_GpmA"/>
    <property type="match status" value="1"/>
</dbReference>
<dbReference type="NCBIfam" id="TIGR01258">
    <property type="entry name" value="pgm_1"/>
    <property type="match status" value="1"/>
</dbReference>
<sequence length="251" mass="28839">MKELEGDFGHLFYDIICEQIHLSKEDVNVPTLVIMRHGESEANRDNIFTGWSDVPLTDKGVEQAHSAGKLIAKSGIQFADVHTSFLKRAIITTHIVLDEIGQNFIPEHKSWRLNERHYGGLRGKNKLKVKEQVGAQQLKIWRRSFTVVPPLLDKRDEDSRYDRYGVQIPLGESLQMAQQRLIPYWVDNIAPRLLDGHNQLIVAHGSTLRALIKFLENISDEDIPNVEVPNGKPIQYDFDEHLNIINKKFME</sequence>
<organism evidence="9 10">
    <name type="scientific">Lentilactobacillus sunkii DSM 19904</name>
    <dbReference type="NCBI Taxonomy" id="1423808"/>
    <lineage>
        <taxon>Bacteria</taxon>
        <taxon>Bacillati</taxon>
        <taxon>Bacillota</taxon>
        <taxon>Bacilli</taxon>
        <taxon>Lactobacillales</taxon>
        <taxon>Lactobacillaceae</taxon>
        <taxon>Lentilactobacillus</taxon>
    </lineage>
</organism>
<feature type="binding site" evidence="4 6">
    <location>
        <begin position="36"/>
        <end position="43"/>
    </location>
    <ligand>
        <name>substrate</name>
    </ligand>
</feature>
<dbReference type="UniPathway" id="UPA00109">
    <property type="reaction ID" value="UER00186"/>
</dbReference>
<comment type="pathway">
    <text evidence="4 8">Carbohydrate degradation; glycolysis; pyruvate from D-glyceraldehyde 3-phosphate: step 3/5.</text>
</comment>
<feature type="active site" description="Tele-phosphohistidine intermediate" evidence="4 5">
    <location>
        <position position="37"/>
    </location>
</feature>
<comment type="function">
    <text evidence="4 8">Catalyzes the interconversion of 2-phosphoglycerate and 3-phosphoglycerate.</text>
</comment>
<keyword evidence="4" id="KW-0312">Gluconeogenesis</keyword>
<evidence type="ECO:0000256" key="6">
    <source>
        <dbReference type="PIRSR" id="PIRSR613078-2"/>
    </source>
</evidence>
<dbReference type="EC" id="5.4.2.11" evidence="4 8"/>
<evidence type="ECO:0000313" key="9">
    <source>
        <dbReference type="EMBL" id="KRK90096.1"/>
    </source>
</evidence>
<evidence type="ECO:0000256" key="3">
    <source>
        <dbReference type="ARBA" id="ARBA00023235"/>
    </source>
</evidence>
<dbReference type="InterPro" id="IPR013078">
    <property type="entry name" value="His_Pase_superF_clade-1"/>
</dbReference>
<comment type="caution">
    <text evidence="4">Lacks conserved residue(s) required for the propagation of feature annotation.</text>
</comment>
<dbReference type="Gene3D" id="3.40.50.1240">
    <property type="entry name" value="Phosphoglycerate mutase-like"/>
    <property type="match status" value="1"/>
</dbReference>
<feature type="binding site" evidence="4 6">
    <location>
        <position position="126"/>
    </location>
    <ligand>
        <name>substrate</name>
    </ligand>
</feature>
<dbReference type="PATRIC" id="fig|1423808.3.peg.337"/>
<evidence type="ECO:0000256" key="2">
    <source>
        <dbReference type="ARBA" id="ARBA00023152"/>
    </source>
</evidence>
<feature type="binding site" evidence="4 6">
    <location>
        <begin position="142"/>
        <end position="143"/>
    </location>
    <ligand>
        <name>substrate</name>
    </ligand>
</feature>
<evidence type="ECO:0000256" key="5">
    <source>
        <dbReference type="PIRSR" id="PIRSR613078-1"/>
    </source>
</evidence>
<dbReference type="Proteomes" id="UP000051581">
    <property type="component" value="Unassembled WGS sequence"/>
</dbReference>
<dbReference type="PANTHER" id="PTHR11931">
    <property type="entry name" value="PHOSPHOGLYCERATE MUTASE"/>
    <property type="match status" value="1"/>
</dbReference>
<dbReference type="GO" id="GO:0006096">
    <property type="term" value="P:glycolytic process"/>
    <property type="evidence" value="ECO:0007669"/>
    <property type="project" value="UniProtKB-UniRule"/>
</dbReference>
<evidence type="ECO:0000256" key="1">
    <source>
        <dbReference type="ARBA" id="ARBA00006717"/>
    </source>
</evidence>
<dbReference type="InterPro" id="IPR001345">
    <property type="entry name" value="PG/BPGM_mutase_AS"/>
</dbReference>
<comment type="caution">
    <text evidence="9">The sequence shown here is derived from an EMBL/GenBank/DDBJ whole genome shotgun (WGS) entry which is preliminary data.</text>
</comment>
<feature type="binding site" evidence="4 6">
    <location>
        <position position="88"/>
    </location>
    <ligand>
        <name>substrate</name>
    </ligand>
</feature>
<dbReference type="Pfam" id="PF00300">
    <property type="entry name" value="His_Phos_1"/>
    <property type="match status" value="1"/>
</dbReference>
<dbReference type="InterPro" id="IPR029033">
    <property type="entry name" value="His_PPase_superfam"/>
</dbReference>
<dbReference type="CDD" id="cd07067">
    <property type="entry name" value="HP_PGM_like"/>
    <property type="match status" value="1"/>
</dbReference>
<name>A0A0R1L3Q7_9LACO</name>
<dbReference type="PROSITE" id="PS00175">
    <property type="entry name" value="PG_MUTASE"/>
    <property type="match status" value="1"/>
</dbReference>
<dbReference type="GO" id="GO:0006094">
    <property type="term" value="P:gluconeogenesis"/>
    <property type="evidence" value="ECO:0007669"/>
    <property type="project" value="UniProtKB-UniRule"/>
</dbReference>